<dbReference type="AlphaFoldDB" id="A0A811S6I3"/>
<feature type="compositionally biased region" description="Low complexity" evidence="1">
    <location>
        <begin position="63"/>
        <end position="82"/>
    </location>
</feature>
<evidence type="ECO:0000256" key="1">
    <source>
        <dbReference type="SAM" id="MobiDB-lite"/>
    </source>
</evidence>
<evidence type="ECO:0000313" key="3">
    <source>
        <dbReference type="Proteomes" id="UP000604825"/>
    </source>
</evidence>
<reference evidence="2" key="1">
    <citation type="submission" date="2020-10" db="EMBL/GenBank/DDBJ databases">
        <authorList>
            <person name="Han B."/>
            <person name="Lu T."/>
            <person name="Zhao Q."/>
            <person name="Huang X."/>
            <person name="Zhao Y."/>
        </authorList>
    </citation>
    <scope>NUCLEOTIDE SEQUENCE</scope>
</reference>
<protein>
    <submittedName>
        <fullName evidence="2">Uncharacterized protein</fullName>
    </submittedName>
</protein>
<accession>A0A811S6I3</accession>
<dbReference type="Proteomes" id="UP000604825">
    <property type="component" value="Unassembled WGS sequence"/>
</dbReference>
<sequence length="155" mass="16276">MATKLVAKPKNGDEDRVAQASIPVMPEPPLPEASVSTFSYSDSDDEDVDEVQLVGSPSPLPRPGGSRAHSSSPPLSSCNSSNGRSIPNSSTDDLHNSVDTPPPPPLNQRRPQPGDDMVVPPMPESEPKTSRTYADIVKHSFIGQKSSPAAAGPQA</sequence>
<dbReference type="EMBL" id="CAJGYO010000018">
    <property type="protein sequence ID" value="CAD6336563.1"/>
    <property type="molecule type" value="Genomic_DNA"/>
</dbReference>
<evidence type="ECO:0000313" key="2">
    <source>
        <dbReference type="EMBL" id="CAD6336563.1"/>
    </source>
</evidence>
<feature type="region of interest" description="Disordered" evidence="1">
    <location>
        <begin position="1"/>
        <end position="155"/>
    </location>
</feature>
<proteinExistence type="predicted"/>
<keyword evidence="3" id="KW-1185">Reference proteome</keyword>
<organism evidence="2 3">
    <name type="scientific">Miscanthus lutarioriparius</name>
    <dbReference type="NCBI Taxonomy" id="422564"/>
    <lineage>
        <taxon>Eukaryota</taxon>
        <taxon>Viridiplantae</taxon>
        <taxon>Streptophyta</taxon>
        <taxon>Embryophyta</taxon>
        <taxon>Tracheophyta</taxon>
        <taxon>Spermatophyta</taxon>
        <taxon>Magnoliopsida</taxon>
        <taxon>Liliopsida</taxon>
        <taxon>Poales</taxon>
        <taxon>Poaceae</taxon>
        <taxon>PACMAD clade</taxon>
        <taxon>Panicoideae</taxon>
        <taxon>Andropogonodae</taxon>
        <taxon>Andropogoneae</taxon>
        <taxon>Saccharinae</taxon>
        <taxon>Miscanthus</taxon>
    </lineage>
</organism>
<name>A0A811S6I3_9POAL</name>
<comment type="caution">
    <text evidence="2">The sequence shown here is derived from an EMBL/GenBank/DDBJ whole genome shotgun (WGS) entry which is preliminary data.</text>
</comment>
<gene>
    <name evidence="2" type="ORF">NCGR_LOCUS60661</name>
</gene>